<dbReference type="GO" id="GO:0008270">
    <property type="term" value="F:zinc ion binding"/>
    <property type="evidence" value="ECO:0007669"/>
    <property type="project" value="InterPro"/>
</dbReference>
<evidence type="ECO:0000313" key="3">
    <source>
        <dbReference type="Proteomes" id="UP001454036"/>
    </source>
</evidence>
<dbReference type="Proteomes" id="UP001454036">
    <property type="component" value="Unassembled WGS sequence"/>
</dbReference>
<dbReference type="Gene3D" id="4.10.60.10">
    <property type="entry name" value="Zinc finger, CCHC-type"/>
    <property type="match status" value="1"/>
</dbReference>
<evidence type="ECO:0000313" key="2">
    <source>
        <dbReference type="EMBL" id="GAA0161652.1"/>
    </source>
</evidence>
<dbReference type="SUPFAM" id="SSF57756">
    <property type="entry name" value="Retrovirus zinc finger-like domains"/>
    <property type="match status" value="1"/>
</dbReference>
<reference evidence="2 3" key="1">
    <citation type="submission" date="2024-01" db="EMBL/GenBank/DDBJ databases">
        <title>The complete chloroplast genome sequence of Lithospermum erythrorhizon: insights into the phylogenetic relationship among Boraginaceae species and the maternal lineages of purple gromwells.</title>
        <authorList>
            <person name="Okada T."/>
            <person name="Watanabe K."/>
        </authorList>
    </citation>
    <scope>NUCLEOTIDE SEQUENCE [LARGE SCALE GENOMIC DNA]</scope>
</reference>
<dbReference type="GO" id="GO:0003676">
    <property type="term" value="F:nucleic acid binding"/>
    <property type="evidence" value="ECO:0007669"/>
    <property type="project" value="InterPro"/>
</dbReference>
<dbReference type="EMBL" id="BAABME010020857">
    <property type="protein sequence ID" value="GAA0161652.1"/>
    <property type="molecule type" value="Genomic_DNA"/>
</dbReference>
<organism evidence="2 3">
    <name type="scientific">Lithospermum erythrorhizon</name>
    <name type="common">Purple gromwell</name>
    <name type="synonym">Lithospermum officinale var. erythrorhizon</name>
    <dbReference type="NCBI Taxonomy" id="34254"/>
    <lineage>
        <taxon>Eukaryota</taxon>
        <taxon>Viridiplantae</taxon>
        <taxon>Streptophyta</taxon>
        <taxon>Embryophyta</taxon>
        <taxon>Tracheophyta</taxon>
        <taxon>Spermatophyta</taxon>
        <taxon>Magnoliopsida</taxon>
        <taxon>eudicotyledons</taxon>
        <taxon>Gunneridae</taxon>
        <taxon>Pentapetalae</taxon>
        <taxon>asterids</taxon>
        <taxon>lamiids</taxon>
        <taxon>Boraginales</taxon>
        <taxon>Boraginaceae</taxon>
        <taxon>Boraginoideae</taxon>
        <taxon>Lithospermeae</taxon>
        <taxon>Lithospermum</taxon>
    </lineage>
</organism>
<dbReference type="AlphaFoldDB" id="A0AAV3QHM7"/>
<name>A0AAV3QHM7_LITER</name>
<evidence type="ECO:0008006" key="4">
    <source>
        <dbReference type="Google" id="ProtNLM"/>
    </source>
</evidence>
<dbReference type="Pfam" id="PF14223">
    <property type="entry name" value="Retrotran_gag_2"/>
    <property type="match status" value="1"/>
</dbReference>
<comment type="caution">
    <text evidence="2">The sequence shown here is derived from an EMBL/GenBank/DDBJ whole genome shotgun (WGS) entry which is preliminary data.</text>
</comment>
<protein>
    <recommendedName>
        <fullName evidence="4">CCHC-type domain-containing protein</fullName>
    </recommendedName>
</protein>
<dbReference type="InterPro" id="IPR036875">
    <property type="entry name" value="Znf_CCHC_sf"/>
</dbReference>
<sequence>MATTITTPKNSLCSALENASHQEKGSHRKHKSDVVDVQCLMLANMEPSFQIQYEKVAAYDIYRQLEELFRKEARNERYDTVCALVDSKLGNGQAASPHIIKMIGLVDRLNALGTSVSKELAVDLILKSLPDKFSQFVMNFNMHKFELSLNELHKMITNAETNLGKTKTSTPSVLVVQNKKKFKKKKKFTGKAKGSSNPKAAGQGSTRKDDKCHYCGNLGHWKSTCMKFTDDRKNGLTTT</sequence>
<gene>
    <name evidence="2" type="ORF">LIER_39269</name>
</gene>
<evidence type="ECO:0000256" key="1">
    <source>
        <dbReference type="SAM" id="MobiDB-lite"/>
    </source>
</evidence>
<keyword evidence="3" id="KW-1185">Reference proteome</keyword>
<proteinExistence type="predicted"/>
<accession>A0AAV3QHM7</accession>
<feature type="region of interest" description="Disordered" evidence="1">
    <location>
        <begin position="184"/>
        <end position="209"/>
    </location>
</feature>